<feature type="transmembrane region" description="Helical" evidence="6">
    <location>
        <begin position="40"/>
        <end position="66"/>
    </location>
</feature>
<evidence type="ECO:0000256" key="2">
    <source>
        <dbReference type="ARBA" id="ARBA00022475"/>
    </source>
</evidence>
<dbReference type="PANTHER" id="PTHR37693">
    <property type="entry name" value="PHOSPHATIDYLGLYCEROL LYSYLTRANSFERASE"/>
    <property type="match status" value="1"/>
</dbReference>
<evidence type="ECO:0000256" key="6">
    <source>
        <dbReference type="RuleBase" id="RU363042"/>
    </source>
</evidence>
<dbReference type="OrthoDB" id="9810654at2"/>
<dbReference type="EC" id="2.3.2.3" evidence="6"/>
<evidence type="ECO:0000256" key="4">
    <source>
        <dbReference type="ARBA" id="ARBA00022989"/>
    </source>
</evidence>
<evidence type="ECO:0000256" key="1">
    <source>
        <dbReference type="ARBA" id="ARBA00004651"/>
    </source>
</evidence>
<keyword evidence="5 6" id="KW-0472">Membrane</keyword>
<gene>
    <name evidence="6" type="primary">mprF</name>
    <name evidence="7" type="ORF">FD50_GL001317</name>
</gene>
<feature type="transmembrane region" description="Helical" evidence="6">
    <location>
        <begin position="305"/>
        <end position="330"/>
    </location>
</feature>
<dbReference type="GO" id="GO:0050071">
    <property type="term" value="F:phosphatidylglycerol lysyltransferase activity"/>
    <property type="evidence" value="ECO:0007669"/>
    <property type="project" value="UniProtKB-EC"/>
</dbReference>
<comment type="subcellular location">
    <subcellularLocation>
        <location evidence="1 6">Cell membrane</location>
        <topology evidence="1 6">Multi-pass membrane protein</topology>
    </subcellularLocation>
</comment>
<dbReference type="EMBL" id="AZFQ01000050">
    <property type="protein sequence ID" value="KRL97750.1"/>
    <property type="molecule type" value="Genomic_DNA"/>
</dbReference>
<comment type="catalytic activity">
    <reaction evidence="6">
        <text>L-lysyl-tRNA(Lys) + a 1,2-diacyl-sn-glycero-3-phospho-(1'-sn-glycerol) = a 1,2-diacyl-sn-glycero-3-phospho-1'-(3'-O-L-lysyl)-sn-glycerol + tRNA(Lys)</text>
        <dbReference type="Rhea" id="RHEA:10668"/>
        <dbReference type="Rhea" id="RHEA-COMP:9696"/>
        <dbReference type="Rhea" id="RHEA-COMP:9697"/>
        <dbReference type="ChEBI" id="CHEBI:64716"/>
        <dbReference type="ChEBI" id="CHEBI:75792"/>
        <dbReference type="ChEBI" id="CHEBI:78442"/>
        <dbReference type="ChEBI" id="CHEBI:78529"/>
        <dbReference type="EC" id="2.3.2.3"/>
    </reaction>
</comment>
<comment type="caution">
    <text evidence="7">The sequence shown here is derived from an EMBL/GenBank/DDBJ whole genome shotgun (WGS) entry which is preliminary data.</text>
</comment>
<dbReference type="GO" id="GO:0046677">
    <property type="term" value="P:response to antibiotic"/>
    <property type="evidence" value="ECO:0007669"/>
    <property type="project" value="UniProtKB-KW"/>
</dbReference>
<protein>
    <recommendedName>
        <fullName evidence="6">Phosphatidylglycerol lysyltransferase</fullName>
        <ecNumber evidence="6">2.3.2.3</ecNumber>
    </recommendedName>
    <alternativeName>
        <fullName evidence="6">Lysylphosphatidylglycerol synthase</fullName>
    </alternativeName>
</protein>
<accession>A0A0R1UX96</accession>
<dbReference type="STRING" id="1423801.FD50_GL001317"/>
<dbReference type="Proteomes" id="UP000051166">
    <property type="component" value="Unassembled WGS sequence"/>
</dbReference>
<keyword evidence="6" id="KW-0808">Transferase</keyword>
<keyword evidence="3 6" id="KW-0812">Transmembrane</keyword>
<dbReference type="GeneID" id="98308627"/>
<dbReference type="RefSeq" id="WP_056961160.1">
    <property type="nucleotide sequence ID" value="NZ_AZFQ01000050.1"/>
</dbReference>
<comment type="function">
    <text evidence="6">Catalyzes the transfer of a lysyl group from L-lysyl-tRNA(Lys) to membrane-bound phosphatidylglycerol (PG), which produces lysylphosphatidylglycerol (LPG), a major component of the bacterial membrane with a positive net charge. LPG synthesis contributes to bacterial virulence as it is involved in the resistance mechanism against cationic antimicrobial peptides (CAMP) produces by the host's immune system (defensins, cathelicidins) and by the competing microorganisms.</text>
</comment>
<keyword evidence="2" id="KW-1003">Cell membrane</keyword>
<dbReference type="GO" id="GO:0006629">
    <property type="term" value="P:lipid metabolic process"/>
    <property type="evidence" value="ECO:0007669"/>
    <property type="project" value="UniProtKB-KW"/>
</dbReference>
<feature type="transmembrane region" description="Helical" evidence="6">
    <location>
        <begin position="124"/>
        <end position="146"/>
    </location>
</feature>
<dbReference type="Pfam" id="PF03706">
    <property type="entry name" value="LPG_synthase_TM"/>
    <property type="match status" value="1"/>
</dbReference>
<organism evidence="7 8">
    <name type="scientific">Liquorilactobacillus satsumensis DSM 16230 = JCM 12392</name>
    <dbReference type="NCBI Taxonomy" id="1423801"/>
    <lineage>
        <taxon>Bacteria</taxon>
        <taxon>Bacillati</taxon>
        <taxon>Bacillota</taxon>
        <taxon>Bacilli</taxon>
        <taxon>Lactobacillales</taxon>
        <taxon>Lactobacillaceae</taxon>
        <taxon>Liquorilactobacillus</taxon>
    </lineage>
</organism>
<keyword evidence="8" id="KW-1185">Reference proteome</keyword>
<proteinExistence type="inferred from homology"/>
<reference evidence="7 8" key="1">
    <citation type="journal article" date="2015" name="Genome Announc.">
        <title>Expanding the biotechnology potential of lactobacilli through comparative genomics of 213 strains and associated genera.</title>
        <authorList>
            <person name="Sun Z."/>
            <person name="Harris H.M."/>
            <person name="McCann A."/>
            <person name="Guo C."/>
            <person name="Argimon S."/>
            <person name="Zhang W."/>
            <person name="Yang X."/>
            <person name="Jeffery I.B."/>
            <person name="Cooney J.C."/>
            <person name="Kagawa T.F."/>
            <person name="Liu W."/>
            <person name="Song Y."/>
            <person name="Salvetti E."/>
            <person name="Wrobel A."/>
            <person name="Rasinkangas P."/>
            <person name="Parkhill J."/>
            <person name="Rea M.C."/>
            <person name="O'Sullivan O."/>
            <person name="Ritari J."/>
            <person name="Douillard F.P."/>
            <person name="Paul Ross R."/>
            <person name="Yang R."/>
            <person name="Briner A.E."/>
            <person name="Felis G.E."/>
            <person name="de Vos W.M."/>
            <person name="Barrangou R."/>
            <person name="Klaenhammer T.R."/>
            <person name="Caufield P.W."/>
            <person name="Cui Y."/>
            <person name="Zhang H."/>
            <person name="O'Toole P.W."/>
        </authorList>
    </citation>
    <scope>NUCLEOTIDE SEQUENCE [LARGE SCALE GENOMIC DNA]</scope>
    <source>
        <strain evidence="7 8">DSM 16230</strain>
    </source>
</reference>
<sequence>MTKKNKLVFLLMLVLGIAIFLFSVRNVSFSALVVDIQHLHWGWLIVAFCSMFFSFFLEAIVVKALLHKETMTLRWRDALRIPLIEQLFNGITPFSSGGQPAQLFAMLQSGADAGRATSVLLMKFVVYQSMIVVNFIFALLTGFHFVADKMQVLSLLFVLGFVVHLCVIMALLMIMYWYSFTKRLVKAFFKPLRWLSKSNRYEKLEEKVDVKIDNFYEESLRLKRDGWLLFKISCLTLVQLFFYYIIPYFILLGLGVSGVNFWMITTMHILIVMVISLFPIPGGSGGAEYSFSTIFSSFITNSSKLILAMILWRIITYYFGMFLGMIALVIPPQKMKKIDK</sequence>
<name>A0A0R1UX96_9LACO</name>
<feature type="transmembrane region" description="Helical" evidence="6">
    <location>
        <begin position="262"/>
        <end position="284"/>
    </location>
</feature>
<dbReference type="AlphaFoldDB" id="A0A0R1UX96"/>
<dbReference type="PATRIC" id="fig|1423801.4.peg.1348"/>
<dbReference type="GO" id="GO:0005886">
    <property type="term" value="C:plasma membrane"/>
    <property type="evidence" value="ECO:0007669"/>
    <property type="project" value="UniProtKB-SubCell"/>
</dbReference>
<evidence type="ECO:0000313" key="8">
    <source>
        <dbReference type="Proteomes" id="UP000051166"/>
    </source>
</evidence>
<evidence type="ECO:0000256" key="3">
    <source>
        <dbReference type="ARBA" id="ARBA00022692"/>
    </source>
</evidence>
<dbReference type="NCBIfam" id="TIGR00374">
    <property type="entry name" value="flippase-like domain"/>
    <property type="match status" value="1"/>
</dbReference>
<keyword evidence="6" id="KW-0046">Antibiotic resistance</keyword>
<keyword evidence="4 6" id="KW-1133">Transmembrane helix</keyword>
<feature type="transmembrane region" description="Helical" evidence="6">
    <location>
        <begin position="152"/>
        <end position="178"/>
    </location>
</feature>
<dbReference type="PANTHER" id="PTHR37693:SF1">
    <property type="entry name" value="INTEGRAL MEMBRANE PROTEIN"/>
    <property type="match status" value="1"/>
</dbReference>
<evidence type="ECO:0000313" key="7">
    <source>
        <dbReference type="EMBL" id="KRL97750.1"/>
    </source>
</evidence>
<evidence type="ECO:0000256" key="5">
    <source>
        <dbReference type="ARBA" id="ARBA00023136"/>
    </source>
</evidence>
<comment type="similarity">
    <text evidence="6">Belongs to the LPG synthase family.</text>
</comment>
<dbReference type="InterPro" id="IPR022791">
    <property type="entry name" value="L-PG_synthase/AglD"/>
</dbReference>
<keyword evidence="6" id="KW-0443">Lipid metabolism</keyword>